<evidence type="ECO:0000256" key="1">
    <source>
        <dbReference type="SAM" id="MobiDB-lite"/>
    </source>
</evidence>
<protein>
    <submittedName>
        <fullName evidence="2">Uncharacterized protein</fullName>
    </submittedName>
</protein>
<dbReference type="Proteomes" id="UP000507954">
    <property type="component" value="Unassembled WGS sequence"/>
</dbReference>
<dbReference type="EMBL" id="CABFNB010000127">
    <property type="protein sequence ID" value="VTZ64407.1"/>
    <property type="molecule type" value="Genomic_DNA"/>
</dbReference>
<feature type="region of interest" description="Disordered" evidence="1">
    <location>
        <begin position="55"/>
        <end position="84"/>
    </location>
</feature>
<proteinExistence type="predicted"/>
<evidence type="ECO:0000313" key="2">
    <source>
        <dbReference type="EMBL" id="VTZ64407.1"/>
    </source>
</evidence>
<gene>
    <name evidence="2" type="ORF">EMEDMD4_590019</name>
</gene>
<accession>A0A508X4F7</accession>
<feature type="compositionally biased region" description="Basic and acidic residues" evidence="1">
    <location>
        <begin position="67"/>
        <end position="77"/>
    </location>
</feature>
<name>A0A508X4F7_9HYPH</name>
<organism evidence="2">
    <name type="scientific">Sinorhizobium medicae</name>
    <dbReference type="NCBI Taxonomy" id="110321"/>
    <lineage>
        <taxon>Bacteria</taxon>
        <taxon>Pseudomonadati</taxon>
        <taxon>Pseudomonadota</taxon>
        <taxon>Alphaproteobacteria</taxon>
        <taxon>Hyphomicrobiales</taxon>
        <taxon>Rhizobiaceae</taxon>
        <taxon>Sinorhizobium/Ensifer group</taxon>
        <taxon>Sinorhizobium</taxon>
    </lineage>
</organism>
<sequence length="84" mass="9064">MTQEEPSAVLELLLAPWHEVASNIDERLGDGSSILMGSWSFCLADLADWRDDVAGGGMAANDGPPQLRREPGSHQKADVPGPWH</sequence>
<dbReference type="AlphaFoldDB" id="A0A508X4F7"/>
<reference evidence="2" key="1">
    <citation type="submission" date="2019-06" db="EMBL/GenBank/DDBJ databases">
        <authorList>
            <person name="Le Quere A."/>
            <person name="Colella S."/>
        </authorList>
    </citation>
    <scope>NUCLEOTIDE SEQUENCE</scope>
    <source>
        <strain evidence="2">EmedicaeMD41</strain>
    </source>
</reference>